<gene>
    <name evidence="1" type="ORF">ACFQ38_02635</name>
</gene>
<protein>
    <recommendedName>
        <fullName evidence="3">YopX protein domain-containing protein</fullName>
    </recommendedName>
</protein>
<dbReference type="Proteomes" id="UP001597231">
    <property type="component" value="Unassembled WGS sequence"/>
</dbReference>
<proteinExistence type="predicted"/>
<comment type="caution">
    <text evidence="1">The sequence shown here is derived from an EMBL/GenBank/DDBJ whole genome shotgun (WGS) entry which is preliminary data.</text>
</comment>
<accession>A0ABW3TTE4</accession>
<organism evidence="1 2">
    <name type="scientific">Sporosarcina contaminans</name>
    <dbReference type="NCBI Taxonomy" id="633403"/>
    <lineage>
        <taxon>Bacteria</taxon>
        <taxon>Bacillati</taxon>
        <taxon>Bacillota</taxon>
        <taxon>Bacilli</taxon>
        <taxon>Bacillales</taxon>
        <taxon>Caryophanaceae</taxon>
        <taxon>Sporosarcina</taxon>
    </lineage>
</organism>
<evidence type="ECO:0008006" key="3">
    <source>
        <dbReference type="Google" id="ProtNLM"/>
    </source>
</evidence>
<dbReference type="RefSeq" id="WP_381479728.1">
    <property type="nucleotide sequence ID" value="NZ_JBHTLT010000015.1"/>
</dbReference>
<sequence>MKKYTDSHKRDLALGDSERTDKPIRFIPKKHIYWEDWGHMCLVFRQGVIYEGIQHSDGNVTAESPAYGVTDYVDTTEIEILH</sequence>
<dbReference type="EMBL" id="JBHTLT010000015">
    <property type="protein sequence ID" value="MFD1204026.1"/>
    <property type="molecule type" value="Genomic_DNA"/>
</dbReference>
<keyword evidence="2" id="KW-1185">Reference proteome</keyword>
<reference evidence="2" key="1">
    <citation type="journal article" date="2019" name="Int. J. Syst. Evol. Microbiol.">
        <title>The Global Catalogue of Microorganisms (GCM) 10K type strain sequencing project: providing services to taxonomists for standard genome sequencing and annotation.</title>
        <authorList>
            <consortium name="The Broad Institute Genomics Platform"/>
            <consortium name="The Broad Institute Genome Sequencing Center for Infectious Disease"/>
            <person name="Wu L."/>
            <person name="Ma J."/>
        </authorList>
    </citation>
    <scope>NUCLEOTIDE SEQUENCE [LARGE SCALE GENOMIC DNA]</scope>
    <source>
        <strain evidence="2">CCUG 53915</strain>
    </source>
</reference>
<evidence type="ECO:0000313" key="2">
    <source>
        <dbReference type="Proteomes" id="UP001597231"/>
    </source>
</evidence>
<evidence type="ECO:0000313" key="1">
    <source>
        <dbReference type="EMBL" id="MFD1204026.1"/>
    </source>
</evidence>
<name>A0ABW3TTE4_9BACL</name>